<organism evidence="1 2">
    <name type="scientific">Plasmopara halstedii</name>
    <name type="common">Downy mildew of sunflower</name>
    <dbReference type="NCBI Taxonomy" id="4781"/>
    <lineage>
        <taxon>Eukaryota</taxon>
        <taxon>Sar</taxon>
        <taxon>Stramenopiles</taxon>
        <taxon>Oomycota</taxon>
        <taxon>Peronosporomycetes</taxon>
        <taxon>Peronosporales</taxon>
        <taxon>Peronosporaceae</taxon>
        <taxon>Plasmopara</taxon>
    </lineage>
</organism>
<dbReference type="GeneID" id="36407246"/>
<sequence>MCSARHYRRIKTKNADWRIRIAFERLGLFEQKTRSKAKLSLKALELIALRYMRFELSVLAK</sequence>
<reference evidence="2" key="1">
    <citation type="submission" date="2014-09" db="EMBL/GenBank/DDBJ databases">
        <authorList>
            <person name="Sharma Rahul"/>
            <person name="Thines Marco"/>
        </authorList>
    </citation>
    <scope>NUCLEOTIDE SEQUENCE [LARGE SCALE GENOMIC DNA]</scope>
</reference>
<dbReference type="Proteomes" id="UP000054928">
    <property type="component" value="Unassembled WGS sequence"/>
</dbReference>
<accession>A0A0P1AKS6</accession>
<dbReference type="EMBL" id="CCYD01000610">
    <property type="protein sequence ID" value="CEG41876.1"/>
    <property type="molecule type" value="Genomic_DNA"/>
</dbReference>
<dbReference type="RefSeq" id="XP_024578245.1">
    <property type="nucleotide sequence ID" value="XM_024727694.1"/>
</dbReference>
<protein>
    <submittedName>
        <fullName evidence="1">Uncharacterized protein</fullName>
    </submittedName>
</protein>
<evidence type="ECO:0000313" key="2">
    <source>
        <dbReference type="Proteomes" id="UP000054928"/>
    </source>
</evidence>
<keyword evidence="2" id="KW-1185">Reference proteome</keyword>
<dbReference type="AlphaFoldDB" id="A0A0P1AKS6"/>
<evidence type="ECO:0000313" key="1">
    <source>
        <dbReference type="EMBL" id="CEG41876.1"/>
    </source>
</evidence>
<proteinExistence type="predicted"/>
<name>A0A0P1AKS6_PLAHL</name>